<evidence type="ECO:0000313" key="1">
    <source>
        <dbReference type="EMBL" id="KAL1559208.1"/>
    </source>
</evidence>
<organism evidence="1 2">
    <name type="scientific">Salvia divinorum</name>
    <name type="common">Maria pastora</name>
    <name type="synonym">Diviner's sage</name>
    <dbReference type="NCBI Taxonomy" id="28513"/>
    <lineage>
        <taxon>Eukaryota</taxon>
        <taxon>Viridiplantae</taxon>
        <taxon>Streptophyta</taxon>
        <taxon>Embryophyta</taxon>
        <taxon>Tracheophyta</taxon>
        <taxon>Spermatophyta</taxon>
        <taxon>Magnoliopsida</taxon>
        <taxon>eudicotyledons</taxon>
        <taxon>Gunneridae</taxon>
        <taxon>Pentapetalae</taxon>
        <taxon>asterids</taxon>
        <taxon>lamiids</taxon>
        <taxon>Lamiales</taxon>
        <taxon>Lamiaceae</taxon>
        <taxon>Nepetoideae</taxon>
        <taxon>Mentheae</taxon>
        <taxon>Salviinae</taxon>
        <taxon>Salvia</taxon>
        <taxon>Salvia subgen. Calosphace</taxon>
    </lineage>
</organism>
<dbReference type="EMBL" id="JBEAFC010000004">
    <property type="protein sequence ID" value="KAL1559208.1"/>
    <property type="molecule type" value="Genomic_DNA"/>
</dbReference>
<dbReference type="Proteomes" id="UP001567538">
    <property type="component" value="Unassembled WGS sequence"/>
</dbReference>
<reference evidence="1 2" key="1">
    <citation type="submission" date="2024-06" db="EMBL/GenBank/DDBJ databases">
        <title>A chromosome level genome sequence of Diviner's sage (Salvia divinorum).</title>
        <authorList>
            <person name="Ford S.A."/>
            <person name="Ro D.-K."/>
            <person name="Ness R.W."/>
            <person name="Phillips M.A."/>
        </authorList>
    </citation>
    <scope>NUCLEOTIDE SEQUENCE [LARGE SCALE GENOMIC DNA]</scope>
    <source>
        <strain evidence="1">SAF-2024a</strain>
        <tissue evidence="1">Leaf</tissue>
    </source>
</reference>
<gene>
    <name evidence="1" type="ORF">AAHA92_09576</name>
</gene>
<protein>
    <submittedName>
        <fullName evidence="1">HEAT repeat-containing protein 6-like</fullName>
    </submittedName>
</protein>
<sequence>MSSSALPPHELTSDLILLLELARDLSCHQQGIEDVTETFVKLSALIHEISHSSFLEMNSTMWGLVLDSFKRIVQVFLGNVDTKRAIIRNVALIKPTKNCLESLRQPMAHTGVLFHPYREGSLPS</sequence>
<comment type="caution">
    <text evidence="1">The sequence shown here is derived from an EMBL/GenBank/DDBJ whole genome shotgun (WGS) entry which is preliminary data.</text>
</comment>
<evidence type="ECO:0000313" key="2">
    <source>
        <dbReference type="Proteomes" id="UP001567538"/>
    </source>
</evidence>
<proteinExistence type="predicted"/>
<accession>A0ABD1HVF3</accession>
<keyword evidence="2" id="KW-1185">Reference proteome</keyword>
<name>A0ABD1HVF3_SALDI</name>
<dbReference type="AlphaFoldDB" id="A0ABD1HVF3"/>